<feature type="chain" id="PRO_5002127184" evidence="2">
    <location>
        <begin position="20"/>
        <end position="287"/>
    </location>
</feature>
<dbReference type="PATRIC" id="fig|48936.3.peg.1281"/>
<reference evidence="3 4" key="1">
    <citation type="submission" date="2014-10" db="EMBL/GenBank/DDBJ databases">
        <title>Draft genome sequence of Novosphingobium subterraneum DSM 12447.</title>
        <authorList>
            <person name="Gan H.M."/>
            <person name="Gan H.Y."/>
            <person name="Savka M.A."/>
        </authorList>
    </citation>
    <scope>NUCLEOTIDE SEQUENCE [LARGE SCALE GENOMIC DNA]</scope>
    <source>
        <strain evidence="3 4">DSM 12447</strain>
    </source>
</reference>
<sequence>MRLANAFALGLFISGCSPAPMPPALQAHAKQAAPSLRLAGAPNFRDIGGYETENGGKVRTGIAYRSDQINLLGDADLAALDALHPAAVVDLRTATERQREPDRVPPGVDYVVLDVAADSTESLGGDMRLAMTQIAQGQGEALLVAANREFVTLPSARQSYAGLIRLILSSKRPVIFHCTAGKDRTGWATAIILTLLGATRETVLQDYLLSNERLAAKNASTLSAVAASQSNIPPAYLEPVLTVKAKYIEAAFFEVDRTYGSFDKYARDGLGLSEEEIQGLREKFLSS</sequence>
<feature type="signal peptide" evidence="2">
    <location>
        <begin position="1"/>
        <end position="19"/>
    </location>
</feature>
<keyword evidence="4" id="KW-1185">Reference proteome</keyword>
<protein>
    <submittedName>
        <fullName evidence="3">Protein tyrosine/serine phosphatase</fullName>
    </submittedName>
</protein>
<gene>
    <name evidence="3" type="ORF">NJ75_01280</name>
</gene>
<evidence type="ECO:0000313" key="3">
    <source>
        <dbReference type="EMBL" id="KHS48092.1"/>
    </source>
</evidence>
<comment type="similarity">
    <text evidence="1">Belongs to the protein-tyrosine phosphatase family.</text>
</comment>
<dbReference type="AlphaFoldDB" id="A0A0B8ZP15"/>
<comment type="caution">
    <text evidence="3">The sequence shown here is derived from an EMBL/GenBank/DDBJ whole genome shotgun (WGS) entry which is preliminary data.</text>
</comment>
<dbReference type="PANTHER" id="PTHR31126">
    <property type="entry name" value="TYROSINE-PROTEIN PHOSPHATASE"/>
    <property type="match status" value="1"/>
</dbReference>
<dbReference type="Gene3D" id="3.90.190.10">
    <property type="entry name" value="Protein tyrosine phosphatase superfamily"/>
    <property type="match status" value="1"/>
</dbReference>
<dbReference type="InterPro" id="IPR026893">
    <property type="entry name" value="Tyr/Ser_Pase_IphP-type"/>
</dbReference>
<dbReference type="Pfam" id="PF13350">
    <property type="entry name" value="Y_phosphatase3"/>
    <property type="match status" value="1"/>
</dbReference>
<accession>A0A0B8ZP15</accession>
<dbReference type="SUPFAM" id="SSF52799">
    <property type="entry name" value="(Phosphotyrosine protein) phosphatases II"/>
    <property type="match status" value="1"/>
</dbReference>
<evidence type="ECO:0000313" key="4">
    <source>
        <dbReference type="Proteomes" id="UP000031338"/>
    </source>
</evidence>
<dbReference type="PROSITE" id="PS00383">
    <property type="entry name" value="TYR_PHOSPHATASE_1"/>
    <property type="match status" value="1"/>
</dbReference>
<dbReference type="GO" id="GO:0004721">
    <property type="term" value="F:phosphoprotein phosphatase activity"/>
    <property type="evidence" value="ECO:0007669"/>
    <property type="project" value="InterPro"/>
</dbReference>
<evidence type="ECO:0000256" key="1">
    <source>
        <dbReference type="ARBA" id="ARBA00009580"/>
    </source>
</evidence>
<dbReference type="RefSeq" id="WP_169745702.1">
    <property type="nucleotide sequence ID" value="NZ_JRVC01000005.1"/>
</dbReference>
<organism evidence="3 4">
    <name type="scientific">Novosphingobium subterraneum</name>
    <dbReference type="NCBI Taxonomy" id="48936"/>
    <lineage>
        <taxon>Bacteria</taxon>
        <taxon>Pseudomonadati</taxon>
        <taxon>Pseudomonadota</taxon>
        <taxon>Alphaproteobacteria</taxon>
        <taxon>Sphingomonadales</taxon>
        <taxon>Sphingomonadaceae</taxon>
        <taxon>Novosphingobium</taxon>
    </lineage>
</organism>
<dbReference type="EMBL" id="JRVC01000005">
    <property type="protein sequence ID" value="KHS48092.1"/>
    <property type="molecule type" value="Genomic_DNA"/>
</dbReference>
<dbReference type="STRING" id="48936.NJ75_01280"/>
<dbReference type="PANTHER" id="PTHR31126:SF1">
    <property type="entry name" value="TYROSINE SPECIFIC PROTEIN PHOSPHATASES DOMAIN-CONTAINING PROTEIN"/>
    <property type="match status" value="1"/>
</dbReference>
<dbReference type="InterPro" id="IPR029021">
    <property type="entry name" value="Prot-tyrosine_phosphatase-like"/>
</dbReference>
<proteinExistence type="inferred from homology"/>
<evidence type="ECO:0000256" key="2">
    <source>
        <dbReference type="SAM" id="SignalP"/>
    </source>
</evidence>
<dbReference type="InterPro" id="IPR016130">
    <property type="entry name" value="Tyr_Pase_AS"/>
</dbReference>
<dbReference type="Proteomes" id="UP000031338">
    <property type="component" value="Unassembled WGS sequence"/>
</dbReference>
<keyword evidence="2" id="KW-0732">Signal</keyword>
<dbReference type="PROSITE" id="PS51257">
    <property type="entry name" value="PROKAR_LIPOPROTEIN"/>
    <property type="match status" value="1"/>
</dbReference>
<name>A0A0B8ZP15_9SPHN</name>